<evidence type="ECO:0000313" key="6">
    <source>
        <dbReference type="Proteomes" id="UP000003671"/>
    </source>
</evidence>
<gene>
    <name evidence="5" type="ORF">MITSMUL_05015</name>
</gene>
<dbReference type="RefSeq" id="WP_005842011.1">
    <property type="nucleotide sequence ID" value="NZ_GG697142.2"/>
</dbReference>
<dbReference type="Pfam" id="PF01613">
    <property type="entry name" value="Flavin_Reduct"/>
    <property type="match status" value="1"/>
</dbReference>
<reference evidence="5" key="1">
    <citation type="submission" date="2009-09" db="EMBL/GenBank/DDBJ databases">
        <authorList>
            <person name="Weinstock G."/>
            <person name="Sodergren E."/>
            <person name="Clifton S."/>
            <person name="Fulton L."/>
            <person name="Fulton B."/>
            <person name="Courtney L."/>
            <person name="Fronick C."/>
            <person name="Harrison M."/>
            <person name="Strong C."/>
            <person name="Farmer C."/>
            <person name="Delahaunty K."/>
            <person name="Markovic C."/>
            <person name="Hall O."/>
            <person name="Minx P."/>
            <person name="Tomlinson C."/>
            <person name="Mitreva M."/>
            <person name="Nelson J."/>
            <person name="Hou S."/>
            <person name="Wollam A."/>
            <person name="Pepin K.H."/>
            <person name="Johnson M."/>
            <person name="Bhonagiri V."/>
            <person name="Nash W.E."/>
            <person name="Warren W."/>
            <person name="Chinwalla A."/>
            <person name="Mardis E.R."/>
            <person name="Wilson R.K."/>
        </authorList>
    </citation>
    <scope>NUCLEOTIDE SEQUENCE [LARGE SCALE GENOMIC DNA]</scope>
    <source>
        <strain evidence="5">DSM 20544</strain>
    </source>
</reference>
<keyword evidence="6" id="KW-1185">Reference proteome</keyword>
<dbReference type="InterPro" id="IPR012349">
    <property type="entry name" value="Split_barrel_FMN-bd"/>
</dbReference>
<dbReference type="STRING" id="500635.MITSMUL_05015"/>
<evidence type="ECO:0000256" key="2">
    <source>
        <dbReference type="ARBA" id="ARBA00022630"/>
    </source>
</evidence>
<evidence type="ECO:0000256" key="3">
    <source>
        <dbReference type="ARBA" id="ARBA00038054"/>
    </source>
</evidence>
<dbReference type="PATRIC" id="fig|500635.8.peg.1684"/>
<dbReference type="PANTHER" id="PTHR43567:SF1">
    <property type="entry name" value="FLAVOREDOXIN"/>
    <property type="match status" value="1"/>
</dbReference>
<dbReference type="InterPro" id="IPR052174">
    <property type="entry name" value="Flavoredoxin"/>
</dbReference>
<accession>C9KP60</accession>
<proteinExistence type="inferred from homology"/>
<dbReference type="EMBL" id="ABWK02000020">
    <property type="protein sequence ID" value="EEX68015.1"/>
    <property type="molecule type" value="Genomic_DNA"/>
</dbReference>
<comment type="cofactor">
    <cofactor evidence="1">
        <name>FMN</name>
        <dbReference type="ChEBI" id="CHEBI:58210"/>
    </cofactor>
</comment>
<dbReference type="SUPFAM" id="SSF50475">
    <property type="entry name" value="FMN-binding split barrel"/>
    <property type="match status" value="1"/>
</dbReference>
<protein>
    <recommendedName>
        <fullName evidence="4">Flavin reductase like domain-containing protein</fullName>
    </recommendedName>
</protein>
<dbReference type="AlphaFoldDB" id="C9KP60"/>
<dbReference type="GeneID" id="93481977"/>
<sequence>MKQNIGKALALYPSPLIVVGSMVDGKPNWTLVAHAGIVAHSHLMLSMVQNHHTNKGIKETKKVSVNVVDESWLKEADYMGVVSGNKTDKSAAFAYTIGENGAPLIDEAKVSIECTLVNTLELDGFDNFICRIEATYANETILNDAGKIDYHKFKPVLFEFPTYEYFVTGEKVGDCARMNPRQK</sequence>
<comment type="similarity">
    <text evidence="3">Belongs to the flavoredoxin family.</text>
</comment>
<dbReference type="GO" id="GO:0016646">
    <property type="term" value="F:oxidoreductase activity, acting on the CH-NH group of donors, NAD or NADP as acceptor"/>
    <property type="evidence" value="ECO:0007669"/>
    <property type="project" value="UniProtKB-ARBA"/>
</dbReference>
<feature type="domain" description="Flavin reductase like" evidence="4">
    <location>
        <begin position="9"/>
        <end position="151"/>
    </location>
</feature>
<evidence type="ECO:0000313" key="5">
    <source>
        <dbReference type="EMBL" id="EEX68015.1"/>
    </source>
</evidence>
<keyword evidence="2" id="KW-0285">Flavoprotein</keyword>
<comment type="caution">
    <text evidence="5">The sequence shown here is derived from an EMBL/GenBank/DDBJ whole genome shotgun (WGS) entry which is preliminary data.</text>
</comment>
<evidence type="ECO:0000259" key="4">
    <source>
        <dbReference type="SMART" id="SM00903"/>
    </source>
</evidence>
<dbReference type="HOGENOM" id="CLU_059021_5_5_9"/>
<dbReference type="GO" id="GO:0010181">
    <property type="term" value="F:FMN binding"/>
    <property type="evidence" value="ECO:0007669"/>
    <property type="project" value="InterPro"/>
</dbReference>
<dbReference type="Gene3D" id="2.30.110.10">
    <property type="entry name" value="Electron Transport, Fmn-binding Protein, Chain A"/>
    <property type="match status" value="1"/>
</dbReference>
<evidence type="ECO:0000256" key="1">
    <source>
        <dbReference type="ARBA" id="ARBA00001917"/>
    </source>
</evidence>
<dbReference type="eggNOG" id="COG1853">
    <property type="taxonomic scope" value="Bacteria"/>
</dbReference>
<organism evidence="5 6">
    <name type="scientific">Mitsuokella multacida DSM 20544</name>
    <dbReference type="NCBI Taxonomy" id="500635"/>
    <lineage>
        <taxon>Bacteria</taxon>
        <taxon>Bacillati</taxon>
        <taxon>Bacillota</taxon>
        <taxon>Negativicutes</taxon>
        <taxon>Selenomonadales</taxon>
        <taxon>Selenomonadaceae</taxon>
        <taxon>Mitsuokella</taxon>
    </lineage>
</organism>
<dbReference type="PANTHER" id="PTHR43567">
    <property type="entry name" value="FLAVOREDOXIN-RELATED-RELATED"/>
    <property type="match status" value="1"/>
</dbReference>
<name>C9KP60_9FIRM</name>
<dbReference type="Proteomes" id="UP000003671">
    <property type="component" value="Unassembled WGS sequence"/>
</dbReference>
<dbReference type="InterPro" id="IPR002563">
    <property type="entry name" value="Flavin_Rdtase-like_dom"/>
</dbReference>
<dbReference type="SMART" id="SM00903">
    <property type="entry name" value="Flavin_Reduct"/>
    <property type="match status" value="1"/>
</dbReference>